<feature type="compositionally biased region" description="Basic and acidic residues" evidence="1">
    <location>
        <begin position="241"/>
        <end position="256"/>
    </location>
</feature>
<dbReference type="PANTHER" id="PTHR37017:SF11">
    <property type="entry name" value="ESTERASE_LIPASE_THIOESTERASE DOMAIN-CONTAINING PROTEIN"/>
    <property type="match status" value="1"/>
</dbReference>
<feature type="domain" description="AB hydrolase-1" evidence="2">
    <location>
        <begin position="2"/>
        <end position="272"/>
    </location>
</feature>
<reference evidence="3 4" key="1">
    <citation type="submission" date="2019-03" db="EMBL/GenBank/DDBJ databases">
        <title>Genomic Encyclopedia of Type Strains, Phase III (KMG-III): the genomes of soil and plant-associated and newly described type strains.</title>
        <authorList>
            <person name="Whitman W."/>
        </authorList>
    </citation>
    <scope>NUCLEOTIDE SEQUENCE [LARGE SCALE GENOMIC DNA]</scope>
    <source>
        <strain evidence="3 4">VKM Ac-2575</strain>
    </source>
</reference>
<dbReference type="GO" id="GO:0016787">
    <property type="term" value="F:hydrolase activity"/>
    <property type="evidence" value="ECO:0007669"/>
    <property type="project" value="UniProtKB-KW"/>
</dbReference>
<dbReference type="InterPro" id="IPR052897">
    <property type="entry name" value="Sec-Metab_Biosynth_Hydrolase"/>
</dbReference>
<evidence type="ECO:0000256" key="1">
    <source>
        <dbReference type="SAM" id="MobiDB-lite"/>
    </source>
</evidence>
<feature type="region of interest" description="Disordered" evidence="1">
    <location>
        <begin position="241"/>
        <end position="264"/>
    </location>
</feature>
<evidence type="ECO:0000259" key="2">
    <source>
        <dbReference type="Pfam" id="PF12697"/>
    </source>
</evidence>
<dbReference type="Proteomes" id="UP000295151">
    <property type="component" value="Unassembled WGS sequence"/>
</dbReference>
<organism evidence="3 4">
    <name type="scientific">Kribbella voronezhensis</name>
    <dbReference type="NCBI Taxonomy" id="2512212"/>
    <lineage>
        <taxon>Bacteria</taxon>
        <taxon>Bacillati</taxon>
        <taxon>Actinomycetota</taxon>
        <taxon>Actinomycetes</taxon>
        <taxon>Propionibacteriales</taxon>
        <taxon>Kribbellaceae</taxon>
        <taxon>Kribbella</taxon>
    </lineage>
</organism>
<dbReference type="InterPro" id="IPR029058">
    <property type="entry name" value="AB_hydrolase_fold"/>
</dbReference>
<evidence type="ECO:0000313" key="3">
    <source>
        <dbReference type="EMBL" id="TDU87932.1"/>
    </source>
</evidence>
<name>A0A4R7T7M8_9ACTN</name>
<accession>A0A4R7T7M8</accession>
<dbReference type="Gene3D" id="3.40.50.1820">
    <property type="entry name" value="alpha/beta hydrolase"/>
    <property type="match status" value="1"/>
</dbReference>
<proteinExistence type="predicted"/>
<keyword evidence="4" id="KW-1185">Reference proteome</keyword>
<gene>
    <name evidence="3" type="ORF">EV138_1469</name>
</gene>
<keyword evidence="3" id="KW-0378">Hydrolase</keyword>
<dbReference type="EMBL" id="SOCE01000001">
    <property type="protein sequence ID" value="TDU87932.1"/>
    <property type="molecule type" value="Genomic_DNA"/>
</dbReference>
<dbReference type="InterPro" id="IPR000073">
    <property type="entry name" value="AB_hydrolase_1"/>
</dbReference>
<dbReference type="AlphaFoldDB" id="A0A4R7T7M8"/>
<dbReference type="PANTHER" id="PTHR37017">
    <property type="entry name" value="AB HYDROLASE-1 DOMAIN-CONTAINING PROTEIN-RELATED"/>
    <property type="match status" value="1"/>
</dbReference>
<comment type="caution">
    <text evidence="3">The sequence shown here is derived from an EMBL/GenBank/DDBJ whole genome shotgun (WGS) entry which is preliminary data.</text>
</comment>
<sequence length="276" mass="30196">MLVHGGGHGAWAFERLTPLLVQEGHYVVARDLPGHGLRARVPRSYTTRPLHAQEFAHEPSPIAHLRLADYRDQVIATVRRLAERMPDREIVLLGHSMAGLILNEVGEAVPELIGRLVYLSAWMTGDGTAFTDYMSEPEFATGLIPSILLADPAVAGALRMDFRSNDPGYRAGVKAAFAADVEDDEWDAIANLLSPDTPAGPLAERVTVTADRWGRIPRTYICCTNDQALPLPAQHRFVKEADHHTPGNPTDVRELPTSHSPFASAPDQLAEALLQL</sequence>
<protein>
    <submittedName>
        <fullName evidence="3">Alpha/beta hydrolase family protein</fullName>
    </submittedName>
</protein>
<evidence type="ECO:0000313" key="4">
    <source>
        <dbReference type="Proteomes" id="UP000295151"/>
    </source>
</evidence>
<dbReference type="SUPFAM" id="SSF53474">
    <property type="entry name" value="alpha/beta-Hydrolases"/>
    <property type="match status" value="1"/>
</dbReference>
<dbReference type="Pfam" id="PF12697">
    <property type="entry name" value="Abhydrolase_6"/>
    <property type="match status" value="1"/>
</dbReference>